<dbReference type="GO" id="GO:0005524">
    <property type="term" value="F:ATP binding"/>
    <property type="evidence" value="ECO:0007669"/>
    <property type="project" value="UniProtKB-KW"/>
</dbReference>
<comment type="caution">
    <text evidence="15">The sequence shown here is derived from an EMBL/GenBank/DDBJ whole genome shotgun (WGS) entry which is preliminary data.</text>
</comment>
<dbReference type="Pfam" id="PF09382">
    <property type="entry name" value="RQC"/>
    <property type="match status" value="1"/>
</dbReference>
<feature type="compositionally biased region" description="Basic residues" evidence="12">
    <location>
        <begin position="1"/>
        <end position="12"/>
    </location>
</feature>
<feature type="compositionally biased region" description="Basic and acidic residues" evidence="12">
    <location>
        <begin position="540"/>
        <end position="552"/>
    </location>
</feature>
<keyword evidence="8" id="KW-0413">Isomerase</keyword>
<evidence type="ECO:0000256" key="3">
    <source>
        <dbReference type="ARBA" id="ARBA00022741"/>
    </source>
</evidence>
<dbReference type="GO" id="GO:0043138">
    <property type="term" value="F:3'-5' DNA helicase activity"/>
    <property type="evidence" value="ECO:0007669"/>
    <property type="project" value="UniProtKB-EC"/>
</dbReference>
<dbReference type="CDD" id="cd18794">
    <property type="entry name" value="SF2_C_RecQ"/>
    <property type="match status" value="1"/>
</dbReference>
<feature type="region of interest" description="Disordered" evidence="12">
    <location>
        <begin position="1"/>
        <end position="61"/>
    </location>
</feature>
<dbReference type="EC" id="5.6.2.4" evidence="11"/>
<keyword evidence="16" id="KW-1185">Reference proteome</keyword>
<dbReference type="Pfam" id="PF00270">
    <property type="entry name" value="DEAD"/>
    <property type="match status" value="1"/>
</dbReference>
<dbReference type="InterPro" id="IPR036388">
    <property type="entry name" value="WH-like_DNA-bd_sf"/>
</dbReference>
<proteinExistence type="inferred from homology"/>
<feature type="compositionally biased region" description="Polar residues" evidence="12">
    <location>
        <begin position="248"/>
        <end position="259"/>
    </location>
</feature>
<feature type="compositionally biased region" description="Acidic residues" evidence="12">
    <location>
        <begin position="1472"/>
        <end position="1483"/>
    </location>
</feature>
<evidence type="ECO:0000256" key="2">
    <source>
        <dbReference type="ARBA" id="ARBA00005446"/>
    </source>
</evidence>
<dbReference type="SUPFAM" id="SSF52540">
    <property type="entry name" value="P-loop containing nucleoside triphosphate hydrolases"/>
    <property type="match status" value="1"/>
</dbReference>
<feature type="region of interest" description="Disordered" evidence="12">
    <location>
        <begin position="587"/>
        <end position="609"/>
    </location>
</feature>
<dbReference type="FunFam" id="3.40.50.300:FF:000537">
    <property type="entry name" value="Bloom syndrome RecQ-like helicase"/>
    <property type="match status" value="1"/>
</dbReference>
<dbReference type="Gene3D" id="3.40.50.300">
    <property type="entry name" value="P-loop containing nucleotide triphosphate hydrolases"/>
    <property type="match status" value="2"/>
</dbReference>
<dbReference type="OrthoDB" id="10261556at2759"/>
<dbReference type="GO" id="GO:0005694">
    <property type="term" value="C:chromosome"/>
    <property type="evidence" value="ECO:0007669"/>
    <property type="project" value="TreeGrafter"/>
</dbReference>
<feature type="region of interest" description="Disordered" evidence="12">
    <location>
        <begin position="116"/>
        <end position="138"/>
    </location>
</feature>
<dbReference type="PROSITE" id="PS00690">
    <property type="entry name" value="DEAH_ATP_HELICASE"/>
    <property type="match status" value="1"/>
</dbReference>
<reference evidence="15 16" key="1">
    <citation type="submission" date="2020-05" db="EMBL/GenBank/DDBJ databases">
        <title>Identification and distribution of gene clusters putatively required for synthesis of sphingolipid metabolism inhibitors in phylogenetically diverse species of the filamentous fungus Fusarium.</title>
        <authorList>
            <person name="Kim H.-S."/>
            <person name="Busman M."/>
            <person name="Brown D.W."/>
            <person name="Divon H."/>
            <person name="Uhlig S."/>
            <person name="Proctor R.H."/>
        </authorList>
    </citation>
    <scope>NUCLEOTIDE SEQUENCE [LARGE SCALE GENOMIC DNA]</scope>
    <source>
        <strain evidence="15 16">NRRL 66235</strain>
    </source>
</reference>
<dbReference type="GO" id="GO:0016787">
    <property type="term" value="F:hydrolase activity"/>
    <property type="evidence" value="ECO:0007669"/>
    <property type="project" value="UniProtKB-KW"/>
</dbReference>
<dbReference type="InterPro" id="IPR014001">
    <property type="entry name" value="Helicase_ATP-bd"/>
</dbReference>
<dbReference type="FunFam" id="3.40.50.300:FF:001975">
    <property type="entry name" value="ATP-dependent DNA helicase"/>
    <property type="match status" value="1"/>
</dbReference>
<keyword evidence="6" id="KW-0067">ATP-binding</keyword>
<dbReference type="InterPro" id="IPR032284">
    <property type="entry name" value="RecQ_Zn-bd"/>
</dbReference>
<dbReference type="InterPro" id="IPR001650">
    <property type="entry name" value="Helicase_C-like"/>
</dbReference>
<feature type="compositionally biased region" description="Polar residues" evidence="12">
    <location>
        <begin position="554"/>
        <end position="563"/>
    </location>
</feature>
<evidence type="ECO:0000256" key="1">
    <source>
        <dbReference type="ARBA" id="ARBA00004123"/>
    </source>
</evidence>
<dbReference type="SMART" id="SM00490">
    <property type="entry name" value="HELICc"/>
    <property type="match status" value="1"/>
</dbReference>
<gene>
    <name evidence="15" type="ORF">FMUND_3524</name>
</gene>
<dbReference type="SMART" id="SM00956">
    <property type="entry name" value="RQC"/>
    <property type="match status" value="1"/>
</dbReference>
<feature type="region of interest" description="Disordered" evidence="12">
    <location>
        <begin position="150"/>
        <end position="275"/>
    </location>
</feature>
<evidence type="ECO:0000256" key="7">
    <source>
        <dbReference type="ARBA" id="ARBA00023125"/>
    </source>
</evidence>
<evidence type="ECO:0000256" key="6">
    <source>
        <dbReference type="ARBA" id="ARBA00022840"/>
    </source>
</evidence>
<dbReference type="GO" id="GO:0005634">
    <property type="term" value="C:nucleus"/>
    <property type="evidence" value="ECO:0007669"/>
    <property type="project" value="UniProtKB-SubCell"/>
</dbReference>
<dbReference type="PROSITE" id="PS51192">
    <property type="entry name" value="HELICASE_ATP_BIND_1"/>
    <property type="match status" value="1"/>
</dbReference>
<dbReference type="GO" id="GO:0009378">
    <property type="term" value="F:four-way junction helicase activity"/>
    <property type="evidence" value="ECO:0007669"/>
    <property type="project" value="TreeGrafter"/>
</dbReference>
<sequence>MTRLKSSSRSRKPGLISRPQQLLSSSSITPNRLARQGASARRTNLSTWSPEPCKTQSPLKKAPASAIVQTLRTSSPDFPDLNADGLEYLDLTNDASEFSDSLPSTSDAKLCREDDASRPKLVASSGRKRKTSEISEKEFNNLGDFPTIYELPGTYSPTSPGNRSGTRRRDGFRGSRTRRTPDGFKNHRSTEIPPIIEADGDEKLSPSRYVHSSLSHEQSPRKSLPVIDTQHPAKGPTSALKKSAVHSEASNPAHQTNSIPLRMEDGRNEPFIPDSDGEFFMPPSHNSSVAILKVSTNKSAQICSHAGSTAMPAVQPDFASLSQRLITPEIAAPRVRAIASNSSQTAKATLENSFNELPRKTHPESSQTLFLLNQLSSQPLTLTKWSQFMEKLIQQNDKNFKRAINERWPKENRSEVKSEKERLLRQQKAFKQLTAPTDEYRALCRKREELTQVITQAYAEGLDTDEDEVRLDDLTDEIQAVEQAILKTIDGTGLDVAGFLGTFQKPTHGRPPASIIVKGTQPMFQKSINMSMMSNVATHASERGTREAHETQLPKASQNRQYPATSKIEASQRTSVISQGNNAVGAPVFPKDTAKPLNAPNQSRPATRPSMVDLMPLDAEFDVGDGGFSDLDELQLQPVRKAARNLVPDSRSPPQATYRRPVDEFSDFSDDEEMLAFAQDYETLQSHVPISQDFIEVFSETTGNPGAVAKPRTSSKELLPSVAPEPIAAELTKHTWSPEVERMLKDRFRMKGFRHNQLEAINATLGGKDAFVLMPTGGGKSLCYQLPAVIKSGKTQGITIVVSPLLSLMQDQVDHMKALGIQAVAFNGECSAEYKRQVMAAFEERSPEDYIELLYVTPEMVSKNTTFSNGMRTLYHKGKLARIVIDEAHCVSQWGHDFRPDYKTLGEVRQRYPGVPVMALTATATQNVIVDIRHNLGMDNCRTFSQSFNRPNLHYEVRGKTTNAKCMDEIASLIKSKYANQSGIVYTVSRKNAEKVAESLSIQGITARHYHAGLDPQEKVEVQTSWQQGQVKIVVATIAFGIGIDKPDVRFVIHHGLPKTLEGYYQETGRAGRDGDPSDCILFYGKQDIRILKKLIADGEGNNEQKERQMSMLNRVTAFCDNKSDCRRVEILGYFGEEFSAAQCRKTCDNCKAGLIFEQREFSEYAIAAIKVVQAQRRITAVQCADILMGRKYPPYEVRRSDDWYGMAKNLKKHELVRVLDKLLAEKAFQENNQVGNHGMAIQYLKLGSTYHLFLSGQRKLMLSIQVPDEGMTNKPSKPQSKQASKKPKGQDVTAMPSPYVSLPVERRTKKSRTVESYDENDGFMVNYNEDEEAFEELPDHQPLKPPSRSPGLPISISAELEDLNDIHRDIVDSFMQEAKVAEEKIRKRKGLRSPLFTEKELQVMAIRWTTSLNKMSKIPGIQLDKVMIHGPEILRILRRYYSGYRKVMDPKCSGSNDREIVDLLSSDAEMGEDAYEDEDGEDSPYFNTNRYADIPA</sequence>
<feature type="compositionally biased region" description="Polar residues" evidence="12">
    <location>
        <begin position="41"/>
        <end position="58"/>
    </location>
</feature>
<organism evidence="15 16">
    <name type="scientific">Fusarium mundagurra</name>
    <dbReference type="NCBI Taxonomy" id="1567541"/>
    <lineage>
        <taxon>Eukaryota</taxon>
        <taxon>Fungi</taxon>
        <taxon>Dikarya</taxon>
        <taxon>Ascomycota</taxon>
        <taxon>Pezizomycotina</taxon>
        <taxon>Sordariomycetes</taxon>
        <taxon>Hypocreomycetidae</taxon>
        <taxon>Hypocreales</taxon>
        <taxon>Nectriaceae</taxon>
        <taxon>Fusarium</taxon>
        <taxon>Fusarium fujikuroi species complex</taxon>
    </lineage>
</organism>
<evidence type="ECO:0000256" key="10">
    <source>
        <dbReference type="ARBA" id="ARBA00034617"/>
    </source>
</evidence>
<evidence type="ECO:0000256" key="5">
    <source>
        <dbReference type="ARBA" id="ARBA00022806"/>
    </source>
</evidence>
<keyword evidence="9" id="KW-0539">Nucleus</keyword>
<evidence type="ECO:0000313" key="16">
    <source>
        <dbReference type="Proteomes" id="UP000544331"/>
    </source>
</evidence>
<dbReference type="PANTHER" id="PTHR13710:SF153">
    <property type="entry name" value="RECQ-LIKE DNA HELICASE BLM"/>
    <property type="match status" value="1"/>
</dbReference>
<dbReference type="InterPro" id="IPR018982">
    <property type="entry name" value="RQC_domain"/>
</dbReference>
<dbReference type="Proteomes" id="UP000544331">
    <property type="component" value="Unassembled WGS sequence"/>
</dbReference>
<evidence type="ECO:0000313" key="15">
    <source>
        <dbReference type="EMBL" id="KAF5721641.1"/>
    </source>
</evidence>
<feature type="region of interest" description="Disordered" evidence="12">
    <location>
        <begin position="540"/>
        <end position="563"/>
    </location>
</feature>
<dbReference type="Gene3D" id="1.10.10.10">
    <property type="entry name" value="Winged helix-like DNA-binding domain superfamily/Winged helix DNA-binding domain"/>
    <property type="match status" value="1"/>
</dbReference>
<dbReference type="CDD" id="cd17920">
    <property type="entry name" value="DEXHc_RecQ"/>
    <property type="match status" value="1"/>
</dbReference>
<comment type="similarity">
    <text evidence="2">Belongs to the helicase family. RecQ subfamily.</text>
</comment>
<dbReference type="GO" id="GO:0005737">
    <property type="term" value="C:cytoplasm"/>
    <property type="evidence" value="ECO:0007669"/>
    <property type="project" value="TreeGrafter"/>
</dbReference>
<dbReference type="EMBL" id="JAAOAN010000112">
    <property type="protein sequence ID" value="KAF5721641.1"/>
    <property type="molecule type" value="Genomic_DNA"/>
</dbReference>
<dbReference type="InterPro" id="IPR011545">
    <property type="entry name" value="DEAD/DEAH_box_helicase_dom"/>
</dbReference>
<evidence type="ECO:0000256" key="12">
    <source>
        <dbReference type="SAM" id="MobiDB-lite"/>
    </source>
</evidence>
<evidence type="ECO:0000256" key="8">
    <source>
        <dbReference type="ARBA" id="ARBA00023235"/>
    </source>
</evidence>
<dbReference type="InterPro" id="IPR004589">
    <property type="entry name" value="DNA_helicase_ATP-dep_RecQ"/>
</dbReference>
<feature type="domain" description="Helicase C-terminal" evidence="14">
    <location>
        <begin position="966"/>
        <end position="1117"/>
    </location>
</feature>
<keyword evidence="5" id="KW-0347">Helicase</keyword>
<keyword evidence="3" id="KW-0547">Nucleotide-binding</keyword>
<comment type="catalytic activity">
    <reaction evidence="10">
        <text>Couples ATP hydrolysis with the unwinding of duplex DNA by translocating in the 3'-5' direction.</text>
        <dbReference type="EC" id="5.6.2.4"/>
    </reaction>
</comment>
<evidence type="ECO:0000259" key="13">
    <source>
        <dbReference type="PROSITE" id="PS51192"/>
    </source>
</evidence>
<dbReference type="PROSITE" id="PS51194">
    <property type="entry name" value="HELICASE_CTER"/>
    <property type="match status" value="1"/>
</dbReference>
<dbReference type="GO" id="GO:0000724">
    <property type="term" value="P:double-strand break repair via homologous recombination"/>
    <property type="evidence" value="ECO:0007669"/>
    <property type="project" value="TreeGrafter"/>
</dbReference>
<dbReference type="InterPro" id="IPR002464">
    <property type="entry name" value="DNA/RNA_helicase_DEAH_CS"/>
</dbReference>
<comment type="subcellular location">
    <subcellularLocation>
        <location evidence="1">Nucleus</location>
    </subcellularLocation>
</comment>
<dbReference type="SUPFAM" id="SSF46785">
    <property type="entry name" value="Winged helix' DNA-binding domain"/>
    <property type="match status" value="1"/>
</dbReference>
<dbReference type="Pfam" id="PF16124">
    <property type="entry name" value="RecQ_Zn_bind"/>
    <property type="match status" value="1"/>
</dbReference>
<evidence type="ECO:0000256" key="9">
    <source>
        <dbReference type="ARBA" id="ARBA00023242"/>
    </source>
</evidence>
<feature type="compositionally biased region" description="Basic and acidic residues" evidence="12">
    <location>
        <begin position="167"/>
        <end position="190"/>
    </location>
</feature>
<feature type="domain" description="Helicase ATP-binding" evidence="13">
    <location>
        <begin position="761"/>
        <end position="942"/>
    </location>
</feature>
<dbReference type="GO" id="GO:0003677">
    <property type="term" value="F:DNA binding"/>
    <property type="evidence" value="ECO:0007669"/>
    <property type="project" value="UniProtKB-KW"/>
</dbReference>
<feature type="region of interest" description="Disordered" evidence="12">
    <location>
        <begin position="1269"/>
        <end position="1317"/>
    </location>
</feature>
<evidence type="ECO:0000256" key="11">
    <source>
        <dbReference type="ARBA" id="ARBA00034808"/>
    </source>
</evidence>
<dbReference type="NCBIfam" id="TIGR00614">
    <property type="entry name" value="recQ_fam"/>
    <property type="match status" value="1"/>
</dbReference>
<keyword evidence="4" id="KW-0378">Hydrolase</keyword>
<dbReference type="InterPro" id="IPR027417">
    <property type="entry name" value="P-loop_NTPase"/>
</dbReference>
<evidence type="ECO:0000259" key="14">
    <source>
        <dbReference type="PROSITE" id="PS51194"/>
    </source>
</evidence>
<evidence type="ECO:0000256" key="4">
    <source>
        <dbReference type="ARBA" id="ARBA00022801"/>
    </source>
</evidence>
<feature type="region of interest" description="Disordered" evidence="12">
    <location>
        <begin position="1472"/>
        <end position="1497"/>
    </location>
</feature>
<dbReference type="InterPro" id="IPR036390">
    <property type="entry name" value="WH_DNA-bd_sf"/>
</dbReference>
<keyword evidence="7" id="KW-0238">DNA-binding</keyword>
<dbReference type="SMART" id="SM00487">
    <property type="entry name" value="DEXDc"/>
    <property type="match status" value="1"/>
</dbReference>
<feature type="compositionally biased region" description="Polar residues" evidence="12">
    <location>
        <begin position="18"/>
        <end position="30"/>
    </location>
</feature>
<protein>
    <recommendedName>
        <fullName evidence="11">DNA 3'-5' helicase</fullName>
        <ecNumber evidence="11">5.6.2.4</ecNumber>
    </recommendedName>
</protein>
<dbReference type="Pfam" id="PF00271">
    <property type="entry name" value="Helicase_C"/>
    <property type="match status" value="1"/>
</dbReference>
<dbReference type="PANTHER" id="PTHR13710">
    <property type="entry name" value="DNA HELICASE RECQ FAMILY MEMBER"/>
    <property type="match status" value="1"/>
</dbReference>
<dbReference type="GO" id="GO:0006260">
    <property type="term" value="P:DNA replication"/>
    <property type="evidence" value="ECO:0007669"/>
    <property type="project" value="InterPro"/>
</dbReference>
<name>A0A8H5Z1U8_9HYPO</name>
<accession>A0A8H5Z1U8</accession>